<dbReference type="Pfam" id="PF07475">
    <property type="entry name" value="Hpr_kinase_C"/>
    <property type="match status" value="1"/>
</dbReference>
<dbReference type="SUPFAM" id="SSF53795">
    <property type="entry name" value="PEP carboxykinase-like"/>
    <property type="match status" value="1"/>
</dbReference>
<dbReference type="PANTHER" id="PTHR30305:SF1">
    <property type="entry name" value="HPR KINASE_PHOSPHORYLASE"/>
    <property type="match status" value="1"/>
</dbReference>
<dbReference type="InterPro" id="IPR003755">
    <property type="entry name" value="HPr(Ser)_kin/Pase"/>
</dbReference>
<dbReference type="FunFam" id="3.40.50.300:FF:000174">
    <property type="entry name" value="HPr kinase/phosphorylase"/>
    <property type="match status" value="1"/>
</dbReference>
<accession>K0AZ09</accession>
<dbReference type="InterPro" id="IPR027417">
    <property type="entry name" value="P-loop_NTPase"/>
</dbReference>
<dbReference type="HAMAP" id="MF_01249">
    <property type="entry name" value="HPr_kinase"/>
    <property type="match status" value="1"/>
</dbReference>
<evidence type="ECO:0000256" key="8">
    <source>
        <dbReference type="ARBA" id="ARBA00022777"/>
    </source>
</evidence>
<dbReference type="STRING" id="1128398.Curi_c20340"/>
<dbReference type="Gene3D" id="3.40.50.300">
    <property type="entry name" value="P-loop containing nucleotide triphosphate hydrolases"/>
    <property type="match status" value="1"/>
</dbReference>
<comment type="function">
    <text evidence="14">Catalyzes the ATP- as well as the pyrophosphate-dependent phosphorylation of a specific serine residue in HPr, a phosphocarrier protein of the phosphoenolpyruvate-dependent sugar phosphotransferase system (PTS). HprK/P also catalyzes the pyrophosphate-producing, inorganic phosphate-dependent dephosphorylation (phosphorolysis) of seryl-phosphorylated HPr (P-Ser-HPr). The two antagonistic activities of HprK/P are regulated by several intracellular metabolites, which change their concentration in response to the absence or presence of rapidly metabolisable carbon sources (glucose, fructose, etc.) in the growth medium. Therefore, by controlling the phosphorylation state of HPr, HPrK/P is a sensor enzyme that plays a major role in the regulation of carbon metabolism and sugar transport: it mediates carbon catabolite repression (CCR), and regulates PTS-catalyzed carbohydrate uptake and inducer exclusion.</text>
</comment>
<comment type="miscellaneous">
    <text evidence="14">Both phosphorylation and phosphorolysis are carried out by the same active site and suggest a common mechanism for both reactions.</text>
</comment>
<dbReference type="KEGG" id="cad:Curi_c20340"/>
<evidence type="ECO:0000313" key="17">
    <source>
        <dbReference type="EMBL" id="AFS79038.1"/>
    </source>
</evidence>
<evidence type="ECO:0000259" key="15">
    <source>
        <dbReference type="Pfam" id="PF02603"/>
    </source>
</evidence>
<proteinExistence type="inferred from homology"/>
<feature type="active site" evidence="14">
    <location>
        <position position="243"/>
    </location>
</feature>
<dbReference type="GO" id="GO:0004674">
    <property type="term" value="F:protein serine/threonine kinase activity"/>
    <property type="evidence" value="ECO:0007669"/>
    <property type="project" value="UniProtKB-KW"/>
</dbReference>
<organism evidence="17 18">
    <name type="scientific">Gottschalkia acidurici (strain ATCC 7906 / DSM 604 / BCRC 14475 / CIP 104303 / KCTC 5404 / NCIMB 10678 / 9a)</name>
    <name type="common">Clostridium acidurici</name>
    <dbReference type="NCBI Taxonomy" id="1128398"/>
    <lineage>
        <taxon>Bacteria</taxon>
        <taxon>Bacillati</taxon>
        <taxon>Bacillota</taxon>
        <taxon>Tissierellia</taxon>
        <taxon>Tissierellales</taxon>
        <taxon>Gottschalkiaceae</taxon>
        <taxon>Gottschalkia</taxon>
    </lineage>
</organism>
<dbReference type="InterPro" id="IPR011104">
    <property type="entry name" value="Hpr_kin/Pase_C"/>
</dbReference>
<evidence type="ECO:0000256" key="6">
    <source>
        <dbReference type="ARBA" id="ARBA00022723"/>
    </source>
</evidence>
<dbReference type="NCBIfam" id="TIGR00679">
    <property type="entry name" value="hpr-ser"/>
    <property type="match status" value="1"/>
</dbReference>
<protein>
    <recommendedName>
        <fullName evidence="14">HPr kinase/phosphorylase</fullName>
        <shortName evidence="14">HPrK/P</shortName>
        <ecNumber evidence="14">2.7.11.-</ecNumber>
        <ecNumber evidence="14">2.7.4.-</ecNumber>
    </recommendedName>
    <alternativeName>
        <fullName evidence="14">HPr(Ser) kinase/phosphorylase</fullName>
    </alternativeName>
</protein>
<sequence length="315" mass="36010">MKTISIHELIQNMKLETVYMPDTIKGINISGSEASRPGLQLTGFFKVFPHDKIQVLGHQEIEYMMSLDYDLRVKRLRKIFEYPIPAMIITGDHKVLPEIIEFAKEFERPLFKTELPATKFISKLLAYLDDLLAPRTTIHGVLVEVFGMGTLIIGKSGVGKSETALELLKRGHRLVADDAVEITRVDEMLKGTSPELIRHFMEIRGIGILDIKRLYGFGAVKKWEAVDLAVELEHWDEQKEYDRVGLDENYIEILGLKIPKVTVPVKPGRNLAMIVEVAARNNRQKQFGYNAAEELDKKLKEELGKKRKELEEQRS</sequence>
<evidence type="ECO:0000256" key="1">
    <source>
        <dbReference type="ARBA" id="ARBA00001120"/>
    </source>
</evidence>
<evidence type="ECO:0000256" key="4">
    <source>
        <dbReference type="ARBA" id="ARBA00022527"/>
    </source>
</evidence>
<dbReference type="GO" id="GO:0004712">
    <property type="term" value="F:protein serine/threonine/tyrosine kinase activity"/>
    <property type="evidence" value="ECO:0007669"/>
    <property type="project" value="UniProtKB-UniRule"/>
</dbReference>
<keyword evidence="18" id="KW-1185">Reference proteome</keyword>
<feature type="active site" description="Proton acceptor; for phosphorylation activity. Proton donor; for dephosphorylation activity" evidence="14">
    <location>
        <position position="178"/>
    </location>
</feature>
<name>K0AZ09_GOTA9</name>
<dbReference type="eggNOG" id="COG1493">
    <property type="taxonomic scope" value="Bacteria"/>
</dbReference>
<dbReference type="SUPFAM" id="SSF75138">
    <property type="entry name" value="HprK N-terminal domain-like"/>
    <property type="match status" value="1"/>
</dbReference>
<dbReference type="EMBL" id="CP003326">
    <property type="protein sequence ID" value="AFS79038.1"/>
    <property type="molecule type" value="Genomic_DNA"/>
</dbReference>
<keyword evidence="8 14" id="KW-0418">Kinase</keyword>
<dbReference type="InterPro" id="IPR028979">
    <property type="entry name" value="Ser_kin/Pase_Hpr-like_N_sf"/>
</dbReference>
<evidence type="ECO:0000256" key="10">
    <source>
        <dbReference type="ARBA" id="ARBA00022842"/>
    </source>
</evidence>
<evidence type="ECO:0000256" key="14">
    <source>
        <dbReference type="HAMAP-Rule" id="MF_01249"/>
    </source>
</evidence>
<dbReference type="EC" id="2.7.11.-" evidence="14"/>
<feature type="region of interest" description="Important for the catalytic mechanism of dephosphorylation" evidence="14">
    <location>
        <begin position="264"/>
        <end position="269"/>
    </location>
</feature>
<keyword evidence="10 14" id="KW-0460">Magnesium</keyword>
<feature type="binding site" evidence="14">
    <location>
        <position position="161"/>
    </location>
    <ligand>
        <name>Mg(2+)</name>
        <dbReference type="ChEBI" id="CHEBI:18420"/>
    </ligand>
</feature>
<keyword evidence="12 14" id="KW-0119">Carbohydrate metabolism</keyword>
<dbReference type="GO" id="GO:0000155">
    <property type="term" value="F:phosphorelay sensor kinase activity"/>
    <property type="evidence" value="ECO:0007669"/>
    <property type="project" value="InterPro"/>
</dbReference>
<comment type="catalytic activity">
    <reaction evidence="13 14">
        <text>[HPr protein]-O-phospho-L-serine + phosphate + H(+) = [HPr protein]-L-serine + diphosphate</text>
        <dbReference type="Rhea" id="RHEA:46604"/>
        <dbReference type="Rhea" id="RHEA-COMP:11602"/>
        <dbReference type="Rhea" id="RHEA-COMP:11603"/>
        <dbReference type="ChEBI" id="CHEBI:15378"/>
        <dbReference type="ChEBI" id="CHEBI:29999"/>
        <dbReference type="ChEBI" id="CHEBI:33019"/>
        <dbReference type="ChEBI" id="CHEBI:43474"/>
        <dbReference type="ChEBI" id="CHEBI:83421"/>
    </reaction>
</comment>
<keyword evidence="6 14" id="KW-0479">Metal-binding</keyword>
<evidence type="ECO:0000256" key="12">
    <source>
        <dbReference type="ARBA" id="ARBA00023277"/>
    </source>
</evidence>
<reference evidence="17 18" key="1">
    <citation type="journal article" date="2012" name="PLoS ONE">
        <title>The purine-utilizing bacterium Clostridium acidurici 9a: a genome-guided metabolic reconsideration.</title>
        <authorList>
            <person name="Hartwich K."/>
            <person name="Poehlein A."/>
            <person name="Daniel R."/>
        </authorList>
    </citation>
    <scope>NUCLEOTIDE SEQUENCE [LARGE SCALE GENOMIC DNA]</scope>
    <source>
        <strain evidence="18">ATCC 7906 / DSM 604 / BCRC 14475 / CIP 104303 / KCTC 5404 / NCIMB 10678 / 9a</strain>
    </source>
</reference>
<dbReference type="GO" id="GO:0006109">
    <property type="term" value="P:regulation of carbohydrate metabolic process"/>
    <property type="evidence" value="ECO:0007669"/>
    <property type="project" value="UniProtKB-UniRule"/>
</dbReference>
<keyword evidence="4 14" id="KW-0723">Serine/threonine-protein kinase</keyword>
<dbReference type="RefSeq" id="WP_014968174.1">
    <property type="nucleotide sequence ID" value="NC_018664.1"/>
</dbReference>
<evidence type="ECO:0000256" key="5">
    <source>
        <dbReference type="ARBA" id="ARBA00022679"/>
    </source>
</evidence>
<comment type="domain">
    <text evidence="14">The Walker A ATP-binding motif also binds Pi and PPi.</text>
</comment>
<dbReference type="Proteomes" id="UP000006094">
    <property type="component" value="Chromosome"/>
</dbReference>
<dbReference type="OrthoDB" id="9778803at2"/>
<comment type="catalytic activity">
    <reaction evidence="1 14">
        <text>[HPr protein]-L-serine + ATP = [HPr protein]-O-phospho-L-serine + ADP + H(+)</text>
        <dbReference type="Rhea" id="RHEA:46600"/>
        <dbReference type="Rhea" id="RHEA-COMP:11602"/>
        <dbReference type="Rhea" id="RHEA-COMP:11603"/>
        <dbReference type="ChEBI" id="CHEBI:15378"/>
        <dbReference type="ChEBI" id="CHEBI:29999"/>
        <dbReference type="ChEBI" id="CHEBI:30616"/>
        <dbReference type="ChEBI" id="CHEBI:83421"/>
        <dbReference type="ChEBI" id="CHEBI:456216"/>
    </reaction>
</comment>
<gene>
    <name evidence="14 17" type="primary">hprK</name>
    <name evidence="17" type="ordered locus">Curi_c20340</name>
</gene>
<feature type="active site" evidence="14">
    <location>
        <position position="139"/>
    </location>
</feature>
<evidence type="ECO:0000256" key="13">
    <source>
        <dbReference type="ARBA" id="ARBA00047657"/>
    </source>
</evidence>
<comment type="similarity">
    <text evidence="3 14">Belongs to the HPrK/P family.</text>
</comment>
<keyword evidence="5 14" id="KW-0808">Transferase</keyword>
<keyword evidence="11 14" id="KW-0511">Multifunctional enzyme</keyword>
<dbReference type="PATRIC" id="fig|1128398.3.peg.2096"/>
<dbReference type="InterPro" id="IPR011126">
    <property type="entry name" value="Hpr_kin/Pase_Hpr_N"/>
</dbReference>
<dbReference type="Gene3D" id="3.40.1390.20">
    <property type="entry name" value="HprK N-terminal domain-like"/>
    <property type="match status" value="1"/>
</dbReference>
<dbReference type="GO" id="GO:0005524">
    <property type="term" value="F:ATP binding"/>
    <property type="evidence" value="ECO:0007669"/>
    <property type="project" value="UniProtKB-UniRule"/>
</dbReference>
<dbReference type="HOGENOM" id="CLU_052030_0_1_9"/>
<dbReference type="GO" id="GO:0000287">
    <property type="term" value="F:magnesium ion binding"/>
    <property type="evidence" value="ECO:0007669"/>
    <property type="project" value="UniProtKB-UniRule"/>
</dbReference>
<evidence type="ECO:0000256" key="11">
    <source>
        <dbReference type="ARBA" id="ARBA00023268"/>
    </source>
</evidence>
<feature type="active site" evidence="14">
    <location>
        <position position="160"/>
    </location>
</feature>
<dbReference type="Pfam" id="PF02603">
    <property type="entry name" value="Hpr_kinase_N"/>
    <property type="match status" value="1"/>
</dbReference>
<comment type="subunit">
    <text evidence="14">Homohexamer.</text>
</comment>
<evidence type="ECO:0000256" key="3">
    <source>
        <dbReference type="ARBA" id="ARBA00006883"/>
    </source>
</evidence>
<evidence type="ECO:0000313" key="18">
    <source>
        <dbReference type="Proteomes" id="UP000006094"/>
    </source>
</evidence>
<feature type="domain" description="HPr(Ser) kinase/phosphorylase N-terminal" evidence="15">
    <location>
        <begin position="4"/>
        <end position="128"/>
    </location>
</feature>
<evidence type="ECO:0000259" key="16">
    <source>
        <dbReference type="Pfam" id="PF07475"/>
    </source>
</evidence>
<dbReference type="PANTHER" id="PTHR30305">
    <property type="entry name" value="PROTEIN YJDM-RELATED"/>
    <property type="match status" value="1"/>
</dbReference>
<evidence type="ECO:0000256" key="2">
    <source>
        <dbReference type="ARBA" id="ARBA00001946"/>
    </source>
</evidence>
<dbReference type="EC" id="2.7.4.-" evidence="14"/>
<feature type="binding site" evidence="14">
    <location>
        <begin position="154"/>
        <end position="161"/>
    </location>
    <ligand>
        <name>ATP</name>
        <dbReference type="ChEBI" id="CHEBI:30616"/>
    </ligand>
</feature>
<dbReference type="AlphaFoldDB" id="K0AZ09"/>
<keyword evidence="9 14" id="KW-0067">ATP-binding</keyword>
<evidence type="ECO:0000256" key="9">
    <source>
        <dbReference type="ARBA" id="ARBA00022840"/>
    </source>
</evidence>
<feature type="binding site" evidence="14">
    <location>
        <position position="202"/>
    </location>
    <ligand>
        <name>Mg(2+)</name>
        <dbReference type="ChEBI" id="CHEBI:18420"/>
    </ligand>
</feature>
<keyword evidence="7 14" id="KW-0547">Nucleotide-binding</keyword>
<feature type="domain" description="HPr kinase/phosphorylase C-terminal" evidence="16">
    <location>
        <begin position="132"/>
        <end position="298"/>
    </location>
</feature>
<dbReference type="CDD" id="cd01918">
    <property type="entry name" value="HprK_C"/>
    <property type="match status" value="1"/>
</dbReference>
<evidence type="ECO:0000256" key="7">
    <source>
        <dbReference type="ARBA" id="ARBA00022741"/>
    </source>
</evidence>
<feature type="region of interest" description="Important for the catalytic mechanism of both phosphorylation and dephosphorylation" evidence="14">
    <location>
        <begin position="201"/>
        <end position="210"/>
    </location>
</feature>
<comment type="cofactor">
    <cofactor evidence="2 14">
        <name>Mg(2+)</name>
        <dbReference type="ChEBI" id="CHEBI:18420"/>
    </cofactor>
</comment>